<organism evidence="2 3">
    <name type="scientific">Astrephomene gubernaculifera</name>
    <dbReference type="NCBI Taxonomy" id="47775"/>
    <lineage>
        <taxon>Eukaryota</taxon>
        <taxon>Viridiplantae</taxon>
        <taxon>Chlorophyta</taxon>
        <taxon>core chlorophytes</taxon>
        <taxon>Chlorophyceae</taxon>
        <taxon>CS clade</taxon>
        <taxon>Chlamydomonadales</taxon>
        <taxon>Astrephomenaceae</taxon>
        <taxon>Astrephomene</taxon>
    </lineage>
</organism>
<gene>
    <name evidence="2" type="ORF">Agub_g14760</name>
</gene>
<evidence type="ECO:0000313" key="3">
    <source>
        <dbReference type="Proteomes" id="UP001054857"/>
    </source>
</evidence>
<protein>
    <submittedName>
        <fullName evidence="2">Uncharacterized protein</fullName>
    </submittedName>
</protein>
<comment type="caution">
    <text evidence="2">The sequence shown here is derived from an EMBL/GenBank/DDBJ whole genome shotgun (WGS) entry which is preliminary data.</text>
</comment>
<keyword evidence="3" id="KW-1185">Reference proteome</keyword>
<accession>A0AAD3HT65</accession>
<feature type="region of interest" description="Disordered" evidence="1">
    <location>
        <begin position="22"/>
        <end position="43"/>
    </location>
</feature>
<evidence type="ECO:0000256" key="1">
    <source>
        <dbReference type="SAM" id="MobiDB-lite"/>
    </source>
</evidence>
<name>A0AAD3HT65_9CHLO</name>
<feature type="non-terminal residue" evidence="2">
    <location>
        <position position="1"/>
    </location>
</feature>
<evidence type="ECO:0000313" key="2">
    <source>
        <dbReference type="EMBL" id="GFR52218.1"/>
    </source>
</evidence>
<dbReference type="EMBL" id="BMAR01000059">
    <property type="protein sequence ID" value="GFR52218.1"/>
    <property type="molecule type" value="Genomic_DNA"/>
</dbReference>
<feature type="non-terminal residue" evidence="2">
    <location>
        <position position="233"/>
    </location>
</feature>
<reference evidence="2 3" key="1">
    <citation type="journal article" date="2021" name="Sci. Rep.">
        <title>Genome sequencing of the multicellular alga Astrephomene provides insights into convergent evolution of germ-soma differentiation.</title>
        <authorList>
            <person name="Yamashita S."/>
            <person name="Yamamoto K."/>
            <person name="Matsuzaki R."/>
            <person name="Suzuki S."/>
            <person name="Yamaguchi H."/>
            <person name="Hirooka S."/>
            <person name="Minakuchi Y."/>
            <person name="Miyagishima S."/>
            <person name="Kawachi M."/>
            <person name="Toyoda A."/>
            <person name="Nozaki H."/>
        </authorList>
    </citation>
    <scope>NUCLEOTIDE SEQUENCE [LARGE SCALE GENOMIC DNA]</scope>
    <source>
        <strain evidence="2 3">NIES-4017</strain>
    </source>
</reference>
<sequence>LTHIVERAASKGVKLLLLHDSHWHTPSDPHHRHRHQRQQQQLHPHGEVLIRRLAHRHNRTTTHASHSPTTAASGAAAGAAAAGSTAAGAVVFRPYRPQQPGEWGRLAEELARAEAAGAVLGSLLLVDDVSGLPATSSFSSSSFPPPRVSPSTTVANHHHHNINHINNGGELQSSLDLLLAAVQRGTAEVMFLSYSSTAVHSTLETMRRMGLLSALPDTLKSGESGQLKHQEGE</sequence>
<dbReference type="AlphaFoldDB" id="A0AAD3HT65"/>
<dbReference type="Proteomes" id="UP001054857">
    <property type="component" value="Unassembled WGS sequence"/>
</dbReference>
<proteinExistence type="predicted"/>